<dbReference type="InterPro" id="IPR014048">
    <property type="entry name" value="MethylDNA_cys_MeTrfase_DNA-bd"/>
</dbReference>
<dbReference type="InterPro" id="IPR001497">
    <property type="entry name" value="MethylDNA_cys_MeTrfase_AS"/>
</dbReference>
<comment type="miscellaneous">
    <text evidence="9">This enzyme catalyzes only one turnover and therefore is not strictly catalytic. According to one definition, an enzyme is a biocatalyst that acts repeatedly and over many reaction cycles.</text>
</comment>
<dbReference type="Pfam" id="PF02870">
    <property type="entry name" value="Methyltransf_1N"/>
    <property type="match status" value="1"/>
</dbReference>
<keyword evidence="5 9" id="KW-0808">Transferase</keyword>
<gene>
    <name evidence="12" type="ORF">FNH06_04535</name>
</gene>
<evidence type="ECO:0000313" key="12">
    <source>
        <dbReference type="EMBL" id="TVT25088.1"/>
    </source>
</evidence>
<reference evidence="12 13" key="1">
    <citation type="submission" date="2019-07" db="EMBL/GenBank/DDBJ databases">
        <title>New species of Amycolatopsis and Streptomyces.</title>
        <authorList>
            <person name="Duangmal K."/>
            <person name="Teo W.F.A."/>
            <person name="Lipun K."/>
        </authorList>
    </citation>
    <scope>NUCLEOTIDE SEQUENCE [LARGE SCALE GENOMIC DNA]</scope>
    <source>
        <strain evidence="12 13">JCM 30562</strain>
    </source>
</reference>
<feature type="domain" description="Methylguanine DNA methyltransferase ribonuclease-like" evidence="11">
    <location>
        <begin position="3"/>
        <end position="73"/>
    </location>
</feature>
<dbReference type="Proteomes" id="UP000318578">
    <property type="component" value="Unassembled WGS sequence"/>
</dbReference>
<dbReference type="InterPro" id="IPR036217">
    <property type="entry name" value="MethylDNA_cys_MeTrfase_DNAb"/>
</dbReference>
<dbReference type="PROSITE" id="PS00374">
    <property type="entry name" value="MGMT"/>
    <property type="match status" value="1"/>
</dbReference>
<dbReference type="InterPro" id="IPR008332">
    <property type="entry name" value="MethylG_MeTrfase_N"/>
</dbReference>
<comment type="subcellular location">
    <subcellularLocation>
        <location evidence="9">Cytoplasm</location>
    </subcellularLocation>
</comment>
<dbReference type="EC" id="2.1.1.63" evidence="9"/>
<comment type="catalytic activity">
    <reaction evidence="8 9">
        <text>a 6-O-methyl-2'-deoxyguanosine in DNA + L-cysteinyl-[protein] = S-methyl-L-cysteinyl-[protein] + a 2'-deoxyguanosine in DNA</text>
        <dbReference type="Rhea" id="RHEA:24000"/>
        <dbReference type="Rhea" id="RHEA-COMP:10131"/>
        <dbReference type="Rhea" id="RHEA-COMP:10132"/>
        <dbReference type="Rhea" id="RHEA-COMP:11367"/>
        <dbReference type="Rhea" id="RHEA-COMP:11368"/>
        <dbReference type="ChEBI" id="CHEBI:29950"/>
        <dbReference type="ChEBI" id="CHEBI:82612"/>
        <dbReference type="ChEBI" id="CHEBI:85445"/>
        <dbReference type="ChEBI" id="CHEBI:85448"/>
        <dbReference type="EC" id="2.1.1.63"/>
    </reaction>
</comment>
<sequence length="166" mass="18078">MSIRHTVTDSPIGELTLVADDQALIGLYFEGHRRRPRLTAGLGPRTGEGFEAPMAQLKEYFAGHRRTFDLELAPRGTPFEQRVWSLLTRIPHGQTRTYGELAAALGEPGAAQAVGNANGWNPISIIVPCHRVVGASGRLTGYAGGLARKRFLLDLEEGLDESGRLF</sequence>
<dbReference type="Gene3D" id="1.10.10.10">
    <property type="entry name" value="Winged helix-like DNA-binding domain superfamily/Winged helix DNA-binding domain"/>
    <property type="match status" value="1"/>
</dbReference>
<dbReference type="GO" id="GO:0003908">
    <property type="term" value="F:methylated-DNA-[protein]-cysteine S-methyltransferase activity"/>
    <property type="evidence" value="ECO:0007669"/>
    <property type="project" value="UniProtKB-UniRule"/>
</dbReference>
<evidence type="ECO:0000256" key="2">
    <source>
        <dbReference type="ARBA" id="ARBA00008711"/>
    </source>
</evidence>
<dbReference type="RefSeq" id="WP_144634012.1">
    <property type="nucleotide sequence ID" value="NZ_BNAX01000015.1"/>
</dbReference>
<dbReference type="Pfam" id="PF01035">
    <property type="entry name" value="DNA_binding_1"/>
    <property type="match status" value="1"/>
</dbReference>
<evidence type="ECO:0000256" key="1">
    <source>
        <dbReference type="ARBA" id="ARBA00001286"/>
    </source>
</evidence>
<dbReference type="FunFam" id="1.10.10.10:FF:000214">
    <property type="entry name" value="Methylated-DNA--protein-cysteine methyltransferase"/>
    <property type="match status" value="1"/>
</dbReference>
<keyword evidence="13" id="KW-1185">Reference proteome</keyword>
<evidence type="ECO:0000256" key="7">
    <source>
        <dbReference type="ARBA" id="ARBA00023204"/>
    </source>
</evidence>
<dbReference type="EMBL" id="VJZA01000004">
    <property type="protein sequence ID" value="TVT25088.1"/>
    <property type="molecule type" value="Genomic_DNA"/>
</dbReference>
<evidence type="ECO:0000256" key="3">
    <source>
        <dbReference type="ARBA" id="ARBA00022490"/>
    </source>
</evidence>
<dbReference type="NCBIfam" id="TIGR00589">
    <property type="entry name" value="ogt"/>
    <property type="match status" value="1"/>
</dbReference>
<dbReference type="InterPro" id="IPR036388">
    <property type="entry name" value="WH-like_DNA-bd_sf"/>
</dbReference>
<evidence type="ECO:0000313" key="13">
    <source>
        <dbReference type="Proteomes" id="UP000318578"/>
    </source>
</evidence>
<evidence type="ECO:0000259" key="10">
    <source>
        <dbReference type="Pfam" id="PF01035"/>
    </source>
</evidence>
<proteinExistence type="inferred from homology"/>
<evidence type="ECO:0000256" key="6">
    <source>
        <dbReference type="ARBA" id="ARBA00022763"/>
    </source>
</evidence>
<comment type="similarity">
    <text evidence="2 9">Belongs to the MGMT family.</text>
</comment>
<dbReference type="GO" id="GO:0006307">
    <property type="term" value="P:DNA alkylation repair"/>
    <property type="evidence" value="ECO:0007669"/>
    <property type="project" value="UniProtKB-UniRule"/>
</dbReference>
<dbReference type="PANTHER" id="PTHR10815">
    <property type="entry name" value="METHYLATED-DNA--PROTEIN-CYSTEINE METHYLTRANSFERASE"/>
    <property type="match status" value="1"/>
</dbReference>
<accession>A0A558ALE1</accession>
<organism evidence="12 13">
    <name type="scientific">Amycolatopsis acidiphila</name>
    <dbReference type="NCBI Taxonomy" id="715473"/>
    <lineage>
        <taxon>Bacteria</taxon>
        <taxon>Bacillati</taxon>
        <taxon>Actinomycetota</taxon>
        <taxon>Actinomycetes</taxon>
        <taxon>Pseudonocardiales</taxon>
        <taxon>Pseudonocardiaceae</taxon>
        <taxon>Amycolatopsis</taxon>
    </lineage>
</organism>
<dbReference type="InterPro" id="IPR023546">
    <property type="entry name" value="MGMT"/>
</dbReference>
<keyword evidence="7 9" id="KW-0234">DNA repair</keyword>
<protein>
    <recommendedName>
        <fullName evidence="9">Methylated-DNA--protein-cysteine methyltransferase</fullName>
        <ecNumber evidence="9">2.1.1.63</ecNumber>
    </recommendedName>
    <alternativeName>
        <fullName evidence="9">6-O-methylguanine-DNA methyltransferase</fullName>
        <shortName evidence="9">MGMT</shortName>
    </alternativeName>
    <alternativeName>
        <fullName evidence="9">O-6-methylguanine-DNA-alkyltransferase</fullName>
    </alternativeName>
</protein>
<dbReference type="GO" id="GO:0032259">
    <property type="term" value="P:methylation"/>
    <property type="evidence" value="ECO:0007669"/>
    <property type="project" value="UniProtKB-KW"/>
</dbReference>
<keyword evidence="4 9" id="KW-0489">Methyltransferase</keyword>
<dbReference type="HAMAP" id="MF_00772">
    <property type="entry name" value="OGT"/>
    <property type="match status" value="1"/>
</dbReference>
<name>A0A558ALE1_9PSEU</name>
<evidence type="ECO:0000256" key="5">
    <source>
        <dbReference type="ARBA" id="ARBA00022679"/>
    </source>
</evidence>
<comment type="function">
    <text evidence="9">Involved in the cellular defense against the biological effects of O6-methylguanine (O6-MeG) and O4-methylthymine (O4-MeT) in DNA. Repairs the methylated nucleobase in DNA by stoichiometrically transferring the methyl group to a cysteine residue in the enzyme. This is a suicide reaction: the enzyme is irreversibly inactivated.</text>
</comment>
<dbReference type="SUPFAM" id="SSF46767">
    <property type="entry name" value="Methylated DNA-protein cysteine methyltransferase, C-terminal domain"/>
    <property type="match status" value="1"/>
</dbReference>
<feature type="domain" description="Methylated-DNA-[protein]-cysteine S-methyltransferase DNA binding" evidence="10">
    <location>
        <begin position="78"/>
        <end position="157"/>
    </location>
</feature>
<feature type="active site" description="Nucleophile; methyl group acceptor" evidence="9">
    <location>
        <position position="129"/>
    </location>
</feature>
<keyword evidence="6 9" id="KW-0227">DNA damage</keyword>
<dbReference type="OrthoDB" id="9802228at2"/>
<dbReference type="PANTHER" id="PTHR10815:SF5">
    <property type="entry name" value="METHYLATED-DNA--PROTEIN-CYSTEINE METHYLTRANSFERASE"/>
    <property type="match status" value="1"/>
</dbReference>
<dbReference type="CDD" id="cd06445">
    <property type="entry name" value="ATase"/>
    <property type="match status" value="1"/>
</dbReference>
<dbReference type="GO" id="GO:0005737">
    <property type="term" value="C:cytoplasm"/>
    <property type="evidence" value="ECO:0007669"/>
    <property type="project" value="UniProtKB-SubCell"/>
</dbReference>
<dbReference type="AlphaFoldDB" id="A0A558ALE1"/>
<comment type="caution">
    <text evidence="12">The sequence shown here is derived from an EMBL/GenBank/DDBJ whole genome shotgun (WGS) entry which is preliminary data.</text>
</comment>
<evidence type="ECO:0000256" key="4">
    <source>
        <dbReference type="ARBA" id="ARBA00022603"/>
    </source>
</evidence>
<dbReference type="Gene3D" id="3.30.160.70">
    <property type="entry name" value="Methylated DNA-protein cysteine methyltransferase domain"/>
    <property type="match status" value="1"/>
</dbReference>
<dbReference type="InterPro" id="IPR036631">
    <property type="entry name" value="MGMT_N_sf"/>
</dbReference>
<keyword evidence="3 9" id="KW-0963">Cytoplasm</keyword>
<evidence type="ECO:0000256" key="9">
    <source>
        <dbReference type="HAMAP-Rule" id="MF_00772"/>
    </source>
</evidence>
<evidence type="ECO:0000256" key="8">
    <source>
        <dbReference type="ARBA" id="ARBA00049348"/>
    </source>
</evidence>
<comment type="catalytic activity">
    <reaction evidence="1 9">
        <text>a 4-O-methyl-thymidine in DNA + L-cysteinyl-[protein] = a thymidine in DNA + S-methyl-L-cysteinyl-[protein]</text>
        <dbReference type="Rhea" id="RHEA:53428"/>
        <dbReference type="Rhea" id="RHEA-COMP:10131"/>
        <dbReference type="Rhea" id="RHEA-COMP:10132"/>
        <dbReference type="Rhea" id="RHEA-COMP:13555"/>
        <dbReference type="Rhea" id="RHEA-COMP:13556"/>
        <dbReference type="ChEBI" id="CHEBI:29950"/>
        <dbReference type="ChEBI" id="CHEBI:82612"/>
        <dbReference type="ChEBI" id="CHEBI:137386"/>
        <dbReference type="ChEBI" id="CHEBI:137387"/>
        <dbReference type="EC" id="2.1.1.63"/>
    </reaction>
</comment>
<evidence type="ECO:0000259" key="11">
    <source>
        <dbReference type="Pfam" id="PF02870"/>
    </source>
</evidence>
<dbReference type="SUPFAM" id="SSF53155">
    <property type="entry name" value="Methylated DNA-protein cysteine methyltransferase domain"/>
    <property type="match status" value="1"/>
</dbReference>